<accession>A0A0S4JQT5</accession>
<dbReference type="Proteomes" id="UP000051952">
    <property type="component" value="Unassembled WGS sequence"/>
</dbReference>
<protein>
    <submittedName>
        <fullName evidence="1">Uncharacterized protein</fullName>
    </submittedName>
</protein>
<dbReference type="VEuPathDB" id="TriTrypDB:BSAL_45390"/>
<sequence>MSFFEARASRELRSFFCCRPHPFSVLHFTPHTISPLSSPVFCFCTLSALHQPCCWFWRENKSVNAKRLCCSLFLFCLSASVVGSTHHSQKKINVPALKSVP</sequence>
<gene>
    <name evidence="1" type="ORF">BSAL_45390</name>
</gene>
<organism evidence="1 2">
    <name type="scientific">Bodo saltans</name>
    <name type="common">Flagellated protozoan</name>
    <dbReference type="NCBI Taxonomy" id="75058"/>
    <lineage>
        <taxon>Eukaryota</taxon>
        <taxon>Discoba</taxon>
        <taxon>Euglenozoa</taxon>
        <taxon>Kinetoplastea</taxon>
        <taxon>Metakinetoplastina</taxon>
        <taxon>Eubodonida</taxon>
        <taxon>Bodonidae</taxon>
        <taxon>Bodo</taxon>
    </lineage>
</organism>
<proteinExistence type="predicted"/>
<keyword evidence="2" id="KW-1185">Reference proteome</keyword>
<evidence type="ECO:0000313" key="2">
    <source>
        <dbReference type="Proteomes" id="UP000051952"/>
    </source>
</evidence>
<reference evidence="2" key="1">
    <citation type="submission" date="2015-09" db="EMBL/GenBank/DDBJ databases">
        <authorList>
            <consortium name="Pathogen Informatics"/>
        </authorList>
    </citation>
    <scope>NUCLEOTIDE SEQUENCE [LARGE SCALE GENOMIC DNA]</scope>
    <source>
        <strain evidence="2">Lake Konstanz</strain>
    </source>
</reference>
<name>A0A0S4JQT5_BODSA</name>
<dbReference type="EMBL" id="CYKH01002202">
    <property type="protein sequence ID" value="CUG93867.1"/>
    <property type="molecule type" value="Genomic_DNA"/>
</dbReference>
<evidence type="ECO:0000313" key="1">
    <source>
        <dbReference type="EMBL" id="CUG93867.1"/>
    </source>
</evidence>
<dbReference type="AlphaFoldDB" id="A0A0S4JQT5"/>